<dbReference type="Proteomes" id="UP000053201">
    <property type="component" value="Unassembled WGS sequence"/>
</dbReference>
<dbReference type="eggNOG" id="KOG2516">
    <property type="taxonomic scope" value="Eukaryota"/>
</dbReference>
<dbReference type="InParanoid" id="A0A0L0HQY2"/>
<evidence type="ECO:0000313" key="1">
    <source>
        <dbReference type="EMBL" id="KND03350.1"/>
    </source>
</evidence>
<reference evidence="1 2" key="1">
    <citation type="submission" date="2009-08" db="EMBL/GenBank/DDBJ databases">
        <title>The Genome Sequence of Spizellomyces punctatus strain DAOM BR117.</title>
        <authorList>
            <consortium name="The Broad Institute Genome Sequencing Platform"/>
            <person name="Russ C."/>
            <person name="Cuomo C."/>
            <person name="Shea T."/>
            <person name="Young S.K."/>
            <person name="Zeng Q."/>
            <person name="Koehrsen M."/>
            <person name="Haas B."/>
            <person name="Borodovsky M."/>
            <person name="Guigo R."/>
            <person name="Alvarado L."/>
            <person name="Berlin A."/>
            <person name="Bochicchio J."/>
            <person name="Borenstein D."/>
            <person name="Chapman S."/>
            <person name="Chen Z."/>
            <person name="Engels R."/>
            <person name="Freedman E."/>
            <person name="Gellesch M."/>
            <person name="Goldberg J."/>
            <person name="Griggs A."/>
            <person name="Gujja S."/>
            <person name="Heiman D."/>
            <person name="Hepburn T."/>
            <person name="Howarth C."/>
            <person name="Jen D."/>
            <person name="Larson L."/>
            <person name="Lewis B."/>
            <person name="Mehta T."/>
            <person name="Park D."/>
            <person name="Pearson M."/>
            <person name="Roberts A."/>
            <person name="Saif S."/>
            <person name="Shenoy N."/>
            <person name="Sisk P."/>
            <person name="Stolte C."/>
            <person name="Sykes S."/>
            <person name="Thomson T."/>
            <person name="Walk T."/>
            <person name="White J."/>
            <person name="Yandava C."/>
            <person name="Burger G."/>
            <person name="Gray M.W."/>
            <person name="Holland P.W.H."/>
            <person name="King N."/>
            <person name="Lang F.B.F."/>
            <person name="Roger A.J."/>
            <person name="Ruiz-Trillo I."/>
            <person name="Lander E."/>
            <person name="Nusbaum C."/>
        </authorList>
    </citation>
    <scope>NUCLEOTIDE SEQUENCE [LARGE SCALE GENOMIC DNA]</scope>
    <source>
        <strain evidence="1 2">DAOM BR117</strain>
    </source>
</reference>
<dbReference type="OrthoDB" id="416834at2759"/>
<gene>
    <name evidence="1" type="ORF">SPPG_09019</name>
</gene>
<sequence length="258" mass="28573">MPKVYKRGPAPSFLFPLYPSSTLKASAQLSSRLGPIMRMQMWCRGPRPPDSNSDQNQQQPIGSVNKTAIMLPHLLSLVVSKPSLLKILRLASLPDDINSLAKTLASMSIKSSGSRPSRNGCGVQLVSFSEPVYAGSFPGVIAYPIRTSRTTNNLNAANDQSHHPNDMPYTKQDALYDLTTLTCLTTHLLLAPYTKVEESFHMHATHDISSGIPLSEYDHFKFPGVVPREFYGRIGVEFVFMAITCKWPDATNLLEMDF</sequence>
<dbReference type="EMBL" id="KQ257452">
    <property type="protein sequence ID" value="KND03350.1"/>
    <property type="molecule type" value="Genomic_DNA"/>
</dbReference>
<dbReference type="STRING" id="645134.A0A0L0HQY2"/>
<name>A0A0L0HQY2_SPIPD</name>
<dbReference type="VEuPathDB" id="FungiDB:SPPG_09019"/>
<dbReference type="UniPathway" id="UPA00378"/>
<evidence type="ECO:0000313" key="2">
    <source>
        <dbReference type="Proteomes" id="UP000053201"/>
    </source>
</evidence>
<dbReference type="RefSeq" id="XP_016611389.1">
    <property type="nucleotide sequence ID" value="XM_016757172.1"/>
</dbReference>
<dbReference type="GeneID" id="27692144"/>
<keyword evidence="2" id="KW-1185">Reference proteome</keyword>
<proteinExistence type="predicted"/>
<organism evidence="1 2">
    <name type="scientific">Spizellomyces punctatus (strain DAOM BR117)</name>
    <dbReference type="NCBI Taxonomy" id="645134"/>
    <lineage>
        <taxon>Eukaryota</taxon>
        <taxon>Fungi</taxon>
        <taxon>Fungi incertae sedis</taxon>
        <taxon>Chytridiomycota</taxon>
        <taxon>Chytridiomycota incertae sedis</taxon>
        <taxon>Chytridiomycetes</taxon>
        <taxon>Spizellomycetales</taxon>
        <taxon>Spizellomycetaceae</taxon>
        <taxon>Spizellomyces</taxon>
    </lineage>
</organism>
<protein>
    <submittedName>
        <fullName evidence="1">Uncharacterized protein</fullName>
    </submittedName>
</protein>
<accession>A0A0L0HQY2</accession>
<dbReference type="AlphaFoldDB" id="A0A0L0HQY2"/>